<dbReference type="GO" id="GO:0048268">
    <property type="term" value="P:clathrin coat assembly"/>
    <property type="evidence" value="ECO:0007669"/>
    <property type="project" value="InterPro"/>
</dbReference>
<keyword evidence="7" id="KW-0168">Coated pit</keyword>
<reference evidence="10" key="3">
    <citation type="submission" date="2020-06" db="EMBL/GenBank/DDBJ databases">
        <title>Helianthus annuus Genome sequencing and assembly Release 2.</title>
        <authorList>
            <person name="Gouzy J."/>
            <person name="Langlade N."/>
            <person name="Munos S."/>
        </authorList>
    </citation>
    <scope>NUCLEOTIDE SEQUENCE</scope>
    <source>
        <tissue evidence="10">Leaves</tissue>
    </source>
</reference>
<dbReference type="InterPro" id="IPR011417">
    <property type="entry name" value="ANTH_dom"/>
</dbReference>
<dbReference type="GO" id="GO:0005794">
    <property type="term" value="C:Golgi apparatus"/>
    <property type="evidence" value="ECO:0007669"/>
    <property type="project" value="UniProtKB-SubCell"/>
</dbReference>
<evidence type="ECO:0000256" key="7">
    <source>
        <dbReference type="ARBA" id="ARBA00023176"/>
    </source>
</evidence>
<proteinExistence type="predicted"/>
<evidence type="ECO:0000256" key="2">
    <source>
        <dbReference type="ARBA" id="ARBA00004555"/>
    </source>
</evidence>
<dbReference type="CDD" id="cd16987">
    <property type="entry name" value="ANTH_N_AP180_plant"/>
    <property type="match status" value="1"/>
</dbReference>
<dbReference type="Gene3D" id="1.20.58.150">
    <property type="entry name" value="ANTH domain"/>
    <property type="match status" value="1"/>
</dbReference>
<organism evidence="11 12">
    <name type="scientific">Helianthus annuus</name>
    <name type="common">Common sunflower</name>
    <dbReference type="NCBI Taxonomy" id="4232"/>
    <lineage>
        <taxon>Eukaryota</taxon>
        <taxon>Viridiplantae</taxon>
        <taxon>Streptophyta</taxon>
        <taxon>Embryophyta</taxon>
        <taxon>Tracheophyta</taxon>
        <taxon>Spermatophyta</taxon>
        <taxon>Magnoliopsida</taxon>
        <taxon>eudicotyledons</taxon>
        <taxon>Gunneridae</taxon>
        <taxon>Pentapetalae</taxon>
        <taxon>asterids</taxon>
        <taxon>campanulids</taxon>
        <taxon>Asterales</taxon>
        <taxon>Asteraceae</taxon>
        <taxon>Asteroideae</taxon>
        <taxon>Heliantheae alliance</taxon>
        <taxon>Heliantheae</taxon>
        <taxon>Helianthus</taxon>
    </lineage>
</organism>
<dbReference type="GO" id="GO:0072583">
    <property type="term" value="P:clathrin-dependent endocytosis"/>
    <property type="evidence" value="ECO:0000318"/>
    <property type="project" value="GO_Central"/>
</dbReference>
<sequence>MSSSKIRKVIGVVKDQTSISIAKVSGNVAPDLEVLIVKATGHRTEPTEEKYIREILHLISQSRGYVSACVYNISKRLSKTHDWAVALKVLMLVHRLLVDGDPVFSQEIMFASRKGARVLNMSDFRIEALSNYWDHSGFVKNYGMYLDQKLELIAFDRKLTPVGFRDDHGYGISHKPKYYGELDESVRTTSVRDMKPDRVLERLNILLRLIDRVLSCRPAGRAKSSKMYGNCVKTFDQYVIAAKRIDELVDFYSWSKELGVARATEFPEVQQVTDKILGTLERFLIKKKNKLKKNMEECCNEN</sequence>
<dbReference type="Proteomes" id="UP000215914">
    <property type="component" value="Chromosome 10"/>
</dbReference>
<comment type="subcellular location">
    <subcellularLocation>
        <location evidence="1">Cytoplasmic vesicle</location>
        <location evidence="1">Clathrin-coated vesicle</location>
    </subcellularLocation>
    <subcellularLocation>
        <location evidence="2">Golgi apparatus</location>
    </subcellularLocation>
    <subcellularLocation>
        <location evidence="3">Membrane</location>
        <location evidence="3">Clathrin-coated pit</location>
    </subcellularLocation>
</comment>
<dbReference type="PANTHER" id="PTHR22951">
    <property type="entry name" value="CLATHRIN ASSEMBLY PROTEIN"/>
    <property type="match status" value="1"/>
</dbReference>
<dbReference type="GO" id="GO:0030136">
    <property type="term" value="C:clathrin-coated vesicle"/>
    <property type="evidence" value="ECO:0000318"/>
    <property type="project" value="GO_Central"/>
</dbReference>
<dbReference type="AlphaFoldDB" id="A0A251TP42"/>
<reference evidence="10 12" key="1">
    <citation type="journal article" date="2017" name="Nature">
        <title>The sunflower genome provides insights into oil metabolism, flowering and Asterid evolution.</title>
        <authorList>
            <person name="Badouin H."/>
            <person name="Gouzy J."/>
            <person name="Grassa C.J."/>
            <person name="Murat F."/>
            <person name="Staton S.E."/>
            <person name="Cottret L."/>
            <person name="Lelandais-Briere C."/>
            <person name="Owens G.L."/>
            <person name="Carrere S."/>
            <person name="Mayjonade B."/>
            <person name="Legrand L."/>
            <person name="Gill N."/>
            <person name="Kane N.C."/>
            <person name="Bowers J.E."/>
            <person name="Hubner S."/>
            <person name="Bellec A."/>
            <person name="Berard A."/>
            <person name="Berges H."/>
            <person name="Blanchet N."/>
            <person name="Boniface M.C."/>
            <person name="Brunel D."/>
            <person name="Catrice O."/>
            <person name="Chaidir N."/>
            <person name="Claudel C."/>
            <person name="Donnadieu C."/>
            <person name="Faraut T."/>
            <person name="Fievet G."/>
            <person name="Helmstetter N."/>
            <person name="King M."/>
            <person name="Knapp S.J."/>
            <person name="Lai Z."/>
            <person name="Le Paslier M.C."/>
            <person name="Lippi Y."/>
            <person name="Lorenzon L."/>
            <person name="Mandel J.R."/>
            <person name="Marage G."/>
            <person name="Marchand G."/>
            <person name="Marquand E."/>
            <person name="Bret-Mestries E."/>
            <person name="Morien E."/>
            <person name="Nambeesan S."/>
            <person name="Nguyen T."/>
            <person name="Pegot-Espagnet P."/>
            <person name="Pouilly N."/>
            <person name="Raftis F."/>
            <person name="Sallet E."/>
            <person name="Schiex T."/>
            <person name="Thomas J."/>
            <person name="Vandecasteele C."/>
            <person name="Vares D."/>
            <person name="Vear F."/>
            <person name="Vautrin S."/>
            <person name="Crespi M."/>
            <person name="Mangin B."/>
            <person name="Burke J.M."/>
            <person name="Salse J."/>
            <person name="Munos S."/>
            <person name="Vincourt P."/>
            <person name="Rieseberg L.H."/>
            <person name="Langlade N.B."/>
        </authorList>
    </citation>
    <scope>NUCLEOTIDE SEQUENCE [LARGE SCALE GENOMIC DNA]</scope>
    <source>
        <strain evidence="12">cv. SF193</strain>
        <tissue evidence="10">Leaves</tissue>
    </source>
</reference>
<dbReference type="InterPro" id="IPR013809">
    <property type="entry name" value="ENTH"/>
</dbReference>
<reference evidence="11" key="2">
    <citation type="submission" date="2017-02" db="EMBL/GenBank/DDBJ databases">
        <title>Sunflower complete genome.</title>
        <authorList>
            <person name="Langlade N."/>
            <person name="Munos S."/>
        </authorList>
    </citation>
    <scope>NUCLEOTIDE SEQUENCE [LARGE SCALE GENOMIC DNA]</scope>
    <source>
        <tissue evidence="11">Leaves</tissue>
    </source>
</reference>
<evidence type="ECO:0000256" key="3">
    <source>
        <dbReference type="ARBA" id="ARBA00004600"/>
    </source>
</evidence>
<dbReference type="FunFam" id="1.25.40.90:FF:000019">
    <property type="entry name" value="Clathrin coat assembly protein"/>
    <property type="match status" value="1"/>
</dbReference>
<dbReference type="InParanoid" id="A0A251TP42"/>
<dbReference type="SMART" id="SM00273">
    <property type="entry name" value="ENTH"/>
    <property type="match status" value="1"/>
</dbReference>
<dbReference type="EMBL" id="CM007899">
    <property type="protein sequence ID" value="OTG12885.1"/>
    <property type="molecule type" value="Genomic_DNA"/>
</dbReference>
<dbReference type="InterPro" id="IPR014712">
    <property type="entry name" value="ANTH_dom_sf"/>
</dbReference>
<dbReference type="Gene3D" id="1.25.40.90">
    <property type="match status" value="1"/>
</dbReference>
<evidence type="ECO:0000256" key="6">
    <source>
        <dbReference type="ARBA" id="ARBA00023136"/>
    </source>
</evidence>
<dbReference type="InterPro" id="IPR008942">
    <property type="entry name" value="ENTH_VHS"/>
</dbReference>
<keyword evidence="6" id="KW-0472">Membrane</keyword>
<evidence type="ECO:0000256" key="1">
    <source>
        <dbReference type="ARBA" id="ARBA00004132"/>
    </source>
</evidence>
<name>A0A251TP42_HELAN</name>
<dbReference type="GO" id="GO:0005545">
    <property type="term" value="F:1-phosphatidylinositol binding"/>
    <property type="evidence" value="ECO:0000318"/>
    <property type="project" value="GO_Central"/>
</dbReference>
<accession>A0A251TP42</accession>
<keyword evidence="4" id="KW-0254">Endocytosis</keyword>
<dbReference type="GO" id="GO:0005546">
    <property type="term" value="F:phosphatidylinositol-4,5-bisphosphate binding"/>
    <property type="evidence" value="ECO:0000318"/>
    <property type="project" value="GO_Central"/>
</dbReference>
<dbReference type="GO" id="GO:0000149">
    <property type="term" value="F:SNARE binding"/>
    <property type="evidence" value="ECO:0000318"/>
    <property type="project" value="GO_Central"/>
</dbReference>
<dbReference type="GO" id="GO:0005905">
    <property type="term" value="C:clathrin-coated pit"/>
    <property type="evidence" value="ECO:0000318"/>
    <property type="project" value="GO_Central"/>
</dbReference>
<dbReference type="EMBL" id="MNCJ02000325">
    <property type="protein sequence ID" value="KAF5788187.1"/>
    <property type="molecule type" value="Genomic_DNA"/>
</dbReference>
<gene>
    <name evidence="11" type="ORF">HannXRQ_Chr10g0314541</name>
    <name evidence="10" type="ORF">HanXRQr2_Chr10g0461241</name>
</gene>
<dbReference type="Pfam" id="PF07651">
    <property type="entry name" value="ANTH"/>
    <property type="match status" value="2"/>
</dbReference>
<dbReference type="GO" id="GO:0006900">
    <property type="term" value="P:vesicle budding from membrane"/>
    <property type="evidence" value="ECO:0000318"/>
    <property type="project" value="GO_Central"/>
</dbReference>
<evidence type="ECO:0000256" key="4">
    <source>
        <dbReference type="ARBA" id="ARBA00022583"/>
    </source>
</evidence>
<dbReference type="PANTHER" id="PTHR22951:SF62">
    <property type="entry name" value="ASSEMBLY PLANT-LIKE PROTEIN, PUTATIVE-RELATED"/>
    <property type="match status" value="1"/>
</dbReference>
<evidence type="ECO:0000313" key="10">
    <source>
        <dbReference type="EMBL" id="KAF5788187.1"/>
    </source>
</evidence>
<keyword evidence="12" id="KW-1185">Reference proteome</keyword>
<evidence type="ECO:0000256" key="5">
    <source>
        <dbReference type="ARBA" id="ARBA00023034"/>
    </source>
</evidence>
<dbReference type="OMA" id="HEMTIDR"/>
<evidence type="ECO:0000259" key="9">
    <source>
        <dbReference type="PROSITE" id="PS50942"/>
    </source>
</evidence>
<evidence type="ECO:0000313" key="11">
    <source>
        <dbReference type="EMBL" id="OTG12885.1"/>
    </source>
</evidence>
<dbReference type="InterPro" id="IPR045192">
    <property type="entry name" value="AP180-like"/>
</dbReference>
<feature type="domain" description="ENTH" evidence="9">
    <location>
        <begin position="24"/>
        <end position="160"/>
    </location>
</feature>
<dbReference type="SUPFAM" id="SSF89009">
    <property type="entry name" value="GAT-like domain"/>
    <property type="match status" value="1"/>
</dbReference>
<dbReference type="InterPro" id="IPR048050">
    <property type="entry name" value="ANTH_N_plant"/>
</dbReference>
<dbReference type="SUPFAM" id="SSF48464">
    <property type="entry name" value="ENTH/VHS domain"/>
    <property type="match status" value="1"/>
</dbReference>
<keyword evidence="5" id="KW-0333">Golgi apparatus</keyword>
<evidence type="ECO:0000256" key="8">
    <source>
        <dbReference type="ARBA" id="ARBA00023329"/>
    </source>
</evidence>
<dbReference type="Gramene" id="mRNA:HanXRQr2_Chr10g0461241">
    <property type="protein sequence ID" value="mRNA:HanXRQr2_Chr10g0461241"/>
    <property type="gene ID" value="HanXRQr2_Chr10g0461241"/>
</dbReference>
<keyword evidence="8" id="KW-0968">Cytoplasmic vesicle</keyword>
<evidence type="ECO:0000313" key="12">
    <source>
        <dbReference type="Proteomes" id="UP000215914"/>
    </source>
</evidence>
<dbReference type="PROSITE" id="PS50942">
    <property type="entry name" value="ENTH"/>
    <property type="match status" value="1"/>
</dbReference>
<dbReference type="GO" id="GO:0032050">
    <property type="term" value="F:clathrin heavy chain binding"/>
    <property type="evidence" value="ECO:0000318"/>
    <property type="project" value="GO_Central"/>
</dbReference>
<protein>
    <submittedName>
        <fullName evidence="10">ANTH domain, phosphoinositide-binding clathrin adaptor, domain 2</fullName>
    </submittedName>
    <submittedName>
        <fullName evidence="11">Putative ENTH/VHS and ANTH domains-containing protein</fullName>
    </submittedName>
</protein>
<dbReference type="STRING" id="4232.A0A251TP42"/>